<comment type="caution">
    <text evidence="1">The sequence shown here is derived from an EMBL/GenBank/DDBJ whole genome shotgun (WGS) entry which is preliminary data.</text>
</comment>
<feature type="non-terminal residue" evidence="1">
    <location>
        <position position="1"/>
    </location>
</feature>
<evidence type="ECO:0000313" key="1">
    <source>
        <dbReference type="EMBL" id="GAH13604.1"/>
    </source>
</evidence>
<proteinExistence type="predicted"/>
<accession>X1E8V9</accession>
<protein>
    <submittedName>
        <fullName evidence="1">Uncharacterized protein</fullName>
    </submittedName>
</protein>
<organism evidence="1">
    <name type="scientific">marine sediment metagenome</name>
    <dbReference type="NCBI Taxonomy" id="412755"/>
    <lineage>
        <taxon>unclassified sequences</taxon>
        <taxon>metagenomes</taxon>
        <taxon>ecological metagenomes</taxon>
    </lineage>
</organism>
<gene>
    <name evidence="1" type="ORF">S01H4_56412</name>
</gene>
<reference evidence="1" key="1">
    <citation type="journal article" date="2014" name="Front. Microbiol.">
        <title>High frequency of phylogenetically diverse reductive dehalogenase-homologous genes in deep subseafloor sedimentary metagenomes.</title>
        <authorList>
            <person name="Kawai M."/>
            <person name="Futagami T."/>
            <person name="Toyoda A."/>
            <person name="Takaki Y."/>
            <person name="Nishi S."/>
            <person name="Hori S."/>
            <person name="Arai W."/>
            <person name="Tsubouchi T."/>
            <person name="Morono Y."/>
            <person name="Uchiyama I."/>
            <person name="Ito T."/>
            <person name="Fujiyama A."/>
            <person name="Inagaki F."/>
            <person name="Takami H."/>
        </authorList>
    </citation>
    <scope>NUCLEOTIDE SEQUENCE</scope>
    <source>
        <strain evidence="1">Expedition CK06-06</strain>
    </source>
</reference>
<name>X1E8V9_9ZZZZ</name>
<dbReference type="EMBL" id="BART01032683">
    <property type="protein sequence ID" value="GAH13604.1"/>
    <property type="molecule type" value="Genomic_DNA"/>
</dbReference>
<dbReference type="AlphaFoldDB" id="X1E8V9"/>
<sequence length="59" mass="6458">DTYTDGSAHGEGGSAFWGGVLAPNGDIILVPWNSDNVGIEYVYMELNKNICLHPFFNKL</sequence>